<dbReference type="Proteomes" id="UP001328107">
    <property type="component" value="Unassembled WGS sequence"/>
</dbReference>
<dbReference type="PANTHER" id="PTHR22945:SF40">
    <property type="entry name" value="SERPENTINE RECEPTOR, CLASS D (DELTA)-RELATED"/>
    <property type="match status" value="1"/>
</dbReference>
<comment type="caution">
    <text evidence="7">The sequence shown here is derived from an EMBL/GenBank/DDBJ whole genome shotgun (WGS) entry which is preliminary data.</text>
</comment>
<evidence type="ECO:0000256" key="3">
    <source>
        <dbReference type="ARBA" id="ARBA00022692"/>
    </source>
</evidence>
<name>A0AAN5CKW9_9BILA</name>
<feature type="transmembrane region" description="Helical" evidence="6">
    <location>
        <begin position="6"/>
        <end position="28"/>
    </location>
</feature>
<evidence type="ECO:0008006" key="9">
    <source>
        <dbReference type="Google" id="ProtNLM"/>
    </source>
</evidence>
<sequence>SYSIILMNFVFIEVTTAFASILTSMRFMRRYVYFGDYFASQMRCLGSKRFCFVAIAWMFHGYSHYMVLLALSFCFRYYVIEHAVPRNIVLVCVLIAAYIPSVLVYVSLCFIFHRLWAC</sequence>
<reference evidence="8" key="1">
    <citation type="submission" date="2022-10" db="EMBL/GenBank/DDBJ databases">
        <title>Genome assembly of Pristionchus species.</title>
        <authorList>
            <person name="Yoshida K."/>
            <person name="Sommer R.J."/>
        </authorList>
    </citation>
    <scope>NUCLEOTIDE SEQUENCE [LARGE SCALE GENOMIC DNA]</scope>
    <source>
        <strain evidence="8">RS5460</strain>
    </source>
</reference>
<organism evidence="7 8">
    <name type="scientific">Pristionchus mayeri</name>
    <dbReference type="NCBI Taxonomy" id="1317129"/>
    <lineage>
        <taxon>Eukaryota</taxon>
        <taxon>Metazoa</taxon>
        <taxon>Ecdysozoa</taxon>
        <taxon>Nematoda</taxon>
        <taxon>Chromadorea</taxon>
        <taxon>Rhabditida</taxon>
        <taxon>Rhabditina</taxon>
        <taxon>Diplogasteromorpha</taxon>
        <taxon>Diplogasteroidea</taxon>
        <taxon>Neodiplogasteridae</taxon>
        <taxon>Pristionchus</taxon>
    </lineage>
</organism>
<gene>
    <name evidence="7" type="ORF">PMAYCL1PPCAC_16477</name>
</gene>
<feature type="transmembrane region" description="Helical" evidence="6">
    <location>
        <begin position="88"/>
        <end position="112"/>
    </location>
</feature>
<proteinExistence type="inferred from homology"/>
<evidence type="ECO:0000313" key="8">
    <source>
        <dbReference type="Proteomes" id="UP001328107"/>
    </source>
</evidence>
<evidence type="ECO:0000256" key="2">
    <source>
        <dbReference type="ARBA" id="ARBA00009166"/>
    </source>
</evidence>
<evidence type="ECO:0000256" key="5">
    <source>
        <dbReference type="ARBA" id="ARBA00023136"/>
    </source>
</evidence>
<feature type="non-terminal residue" evidence="7">
    <location>
        <position position="118"/>
    </location>
</feature>
<dbReference type="EMBL" id="BTRK01000004">
    <property type="protein sequence ID" value="GMR46282.1"/>
    <property type="molecule type" value="Genomic_DNA"/>
</dbReference>
<evidence type="ECO:0000313" key="7">
    <source>
        <dbReference type="EMBL" id="GMR46282.1"/>
    </source>
</evidence>
<keyword evidence="4 6" id="KW-1133">Transmembrane helix</keyword>
<accession>A0AAN5CKW9</accession>
<evidence type="ECO:0000256" key="1">
    <source>
        <dbReference type="ARBA" id="ARBA00004141"/>
    </source>
</evidence>
<evidence type="ECO:0000256" key="4">
    <source>
        <dbReference type="ARBA" id="ARBA00022989"/>
    </source>
</evidence>
<dbReference type="InterPro" id="IPR019421">
    <property type="entry name" value="7TM_GPCR_serpentine_rcpt_Srd"/>
</dbReference>
<dbReference type="AlphaFoldDB" id="A0AAN5CKW9"/>
<keyword evidence="8" id="KW-1185">Reference proteome</keyword>
<dbReference type="PANTHER" id="PTHR22945">
    <property type="entry name" value="SERPENTINE RECEPTOR, CLASS D DELTA"/>
    <property type="match status" value="1"/>
</dbReference>
<keyword evidence="3 6" id="KW-0812">Transmembrane</keyword>
<dbReference type="InterPro" id="IPR050920">
    <property type="entry name" value="Nematode_rcpt-like_delta"/>
</dbReference>
<feature type="non-terminal residue" evidence="7">
    <location>
        <position position="1"/>
    </location>
</feature>
<evidence type="ECO:0000256" key="6">
    <source>
        <dbReference type="SAM" id="Phobius"/>
    </source>
</evidence>
<comment type="similarity">
    <text evidence="2">Belongs to the nematode receptor-like protein srd family.</text>
</comment>
<feature type="transmembrane region" description="Helical" evidence="6">
    <location>
        <begin position="49"/>
        <end position="68"/>
    </location>
</feature>
<dbReference type="Pfam" id="PF10317">
    <property type="entry name" value="7TM_GPCR_Srd"/>
    <property type="match status" value="1"/>
</dbReference>
<comment type="subcellular location">
    <subcellularLocation>
        <location evidence="1">Membrane</location>
        <topology evidence="1">Multi-pass membrane protein</topology>
    </subcellularLocation>
</comment>
<dbReference type="GO" id="GO:0016020">
    <property type="term" value="C:membrane"/>
    <property type="evidence" value="ECO:0007669"/>
    <property type="project" value="UniProtKB-SubCell"/>
</dbReference>
<keyword evidence="5 6" id="KW-0472">Membrane</keyword>
<protein>
    <recommendedName>
        <fullName evidence="9">G protein-coupled receptor</fullName>
    </recommendedName>
</protein>